<proteinExistence type="predicted"/>
<protein>
    <submittedName>
        <fullName evidence="1">Uncharacterized protein</fullName>
    </submittedName>
</protein>
<dbReference type="Proteomes" id="UP000655094">
    <property type="component" value="Unassembled WGS sequence"/>
</dbReference>
<sequence>MRPSDMAPPFCDFTAAGRRSRATAPPPGQCAPVRDIAAVAGRHLLHLQQRAPLFGQLFAQAQGGLQRLAALKGRLQVGKLQLTFADR</sequence>
<name>A0A919HQB5_KLEPN</name>
<evidence type="ECO:0000313" key="1">
    <source>
        <dbReference type="EMBL" id="GHK50657.1"/>
    </source>
</evidence>
<reference evidence="1" key="1">
    <citation type="submission" date="2020-10" db="EMBL/GenBank/DDBJ databases">
        <title>Genome Sequence of ESBL Producing Zambian Clinical Strains.</title>
        <authorList>
            <person name="Shawa M."/>
            <person name="Furuta Y."/>
            <person name="Simbotwe M."/>
            <person name="Mulenga E."/>
            <person name="Mubanga M."/>
            <person name="Mulenga G."/>
            <person name="Kaile C."/>
            <person name="Zorigt T."/>
            <person name="Hang'ombe B."/>
            <person name="Higashi H."/>
        </authorList>
    </citation>
    <scope>NUCLEOTIDE SEQUENCE</scope>
    <source>
        <strain evidence="1">Zam_UTH_09</strain>
    </source>
</reference>
<accession>A0A919HQB5</accession>
<dbReference type="AlphaFoldDB" id="A0A919HQB5"/>
<organism evidence="1 2">
    <name type="scientific">Klebsiella pneumoniae</name>
    <dbReference type="NCBI Taxonomy" id="573"/>
    <lineage>
        <taxon>Bacteria</taxon>
        <taxon>Pseudomonadati</taxon>
        <taxon>Pseudomonadota</taxon>
        <taxon>Gammaproteobacteria</taxon>
        <taxon>Enterobacterales</taxon>
        <taxon>Enterobacteriaceae</taxon>
        <taxon>Klebsiella/Raoultella group</taxon>
        <taxon>Klebsiella</taxon>
        <taxon>Klebsiella pneumoniae complex</taxon>
    </lineage>
</organism>
<gene>
    <name evidence="1" type="ORF">KPZU09_03930</name>
</gene>
<dbReference type="EMBL" id="BNFF01000001">
    <property type="protein sequence ID" value="GHK50657.1"/>
    <property type="molecule type" value="Genomic_DNA"/>
</dbReference>
<comment type="caution">
    <text evidence="1">The sequence shown here is derived from an EMBL/GenBank/DDBJ whole genome shotgun (WGS) entry which is preliminary data.</text>
</comment>
<evidence type="ECO:0000313" key="2">
    <source>
        <dbReference type="Proteomes" id="UP000655094"/>
    </source>
</evidence>